<feature type="coiled-coil region" evidence="3">
    <location>
        <begin position="263"/>
        <end position="549"/>
    </location>
</feature>
<comment type="similarity">
    <text evidence="1">Belongs to the WEB family.</text>
</comment>
<keyword evidence="2 3" id="KW-0175">Coiled coil</keyword>
<evidence type="ECO:0000256" key="4">
    <source>
        <dbReference type="SAM" id="MobiDB-lite"/>
    </source>
</evidence>
<evidence type="ECO:0000256" key="3">
    <source>
        <dbReference type="SAM" id="Coils"/>
    </source>
</evidence>
<evidence type="ECO:0000313" key="6">
    <source>
        <dbReference type="Proteomes" id="UP001291926"/>
    </source>
</evidence>
<evidence type="ECO:0000313" key="5">
    <source>
        <dbReference type="EMBL" id="KAK4480573.1"/>
    </source>
</evidence>
<accession>A0ABR0CU28</accession>
<evidence type="ECO:0008006" key="7">
    <source>
        <dbReference type="Google" id="ProtNLM"/>
    </source>
</evidence>
<reference evidence="5 6" key="1">
    <citation type="journal article" date="2023" name="bioRxiv">
        <title>Genome report: Whole genome sequence and annotation of Penstemon davidsonii.</title>
        <authorList>
            <person name="Ostevik K.L."/>
            <person name="Alabady M."/>
            <person name="Zhang M."/>
            <person name="Rausher M.D."/>
        </authorList>
    </citation>
    <scope>NUCLEOTIDE SEQUENCE [LARGE SCALE GENOMIC DNA]</scope>
    <source>
        <strain evidence="5">DNT005</strain>
        <tissue evidence="5">Whole leaf</tissue>
    </source>
</reference>
<feature type="region of interest" description="Disordered" evidence="4">
    <location>
        <begin position="665"/>
        <end position="823"/>
    </location>
</feature>
<name>A0ABR0CU28_9LAMI</name>
<evidence type="ECO:0000256" key="2">
    <source>
        <dbReference type="ARBA" id="ARBA00023054"/>
    </source>
</evidence>
<keyword evidence="6" id="KW-1185">Reference proteome</keyword>
<feature type="compositionally biased region" description="Basic and acidic residues" evidence="4">
    <location>
        <begin position="760"/>
        <end position="770"/>
    </location>
</feature>
<feature type="compositionally biased region" description="Polar residues" evidence="4">
    <location>
        <begin position="774"/>
        <end position="789"/>
    </location>
</feature>
<feature type="compositionally biased region" description="Polar residues" evidence="4">
    <location>
        <begin position="1"/>
        <end position="18"/>
    </location>
</feature>
<organism evidence="5 6">
    <name type="scientific">Penstemon davidsonii</name>
    <dbReference type="NCBI Taxonomy" id="160366"/>
    <lineage>
        <taxon>Eukaryota</taxon>
        <taxon>Viridiplantae</taxon>
        <taxon>Streptophyta</taxon>
        <taxon>Embryophyta</taxon>
        <taxon>Tracheophyta</taxon>
        <taxon>Spermatophyta</taxon>
        <taxon>Magnoliopsida</taxon>
        <taxon>eudicotyledons</taxon>
        <taxon>Gunneridae</taxon>
        <taxon>Pentapetalae</taxon>
        <taxon>asterids</taxon>
        <taxon>lamiids</taxon>
        <taxon>Lamiales</taxon>
        <taxon>Plantaginaceae</taxon>
        <taxon>Cheloneae</taxon>
        <taxon>Penstemon</taxon>
    </lineage>
</organism>
<gene>
    <name evidence="5" type="ORF">RD792_013651</name>
</gene>
<feature type="coiled-coil region" evidence="3">
    <location>
        <begin position="93"/>
        <end position="212"/>
    </location>
</feature>
<feature type="compositionally biased region" description="Basic and acidic residues" evidence="4">
    <location>
        <begin position="717"/>
        <end position="750"/>
    </location>
</feature>
<dbReference type="EMBL" id="JAYDYQ010002686">
    <property type="protein sequence ID" value="KAK4480573.1"/>
    <property type="molecule type" value="Genomic_DNA"/>
</dbReference>
<evidence type="ECO:0000256" key="1">
    <source>
        <dbReference type="ARBA" id="ARBA00005485"/>
    </source>
</evidence>
<sequence length="823" mass="92997">MSTKSKSGLSETPNSKVASATPRISKPVSKGVVKSNNTDSAASPLPNSRVSIDRSPRSVTSKPTVERRSPKLSTPPDKKPTRVLKPSELQAELNVAQEDLKKSKEKLDLVEKEKAKALDELNEAQKLAAEANEKLTEALVAQKRAEEDSEIEKFRAVEMEQSGIEAAQKKDEEWEKELELVRSQHALDVAALLSASQELQKAKQELAMAFDAKNQALIHADEATKIAEIHADKVESISAELAHLKSVLDSRVEMEINENDKYTSELKSEIDSLKKELEKAKSFEVKLAEKEAALEQVNVDLEAAKMAESYSRNLVEELHEKVEDLALQAEQAKRLERCASESLESIMKQLEGSNVSLHSAESEISSLKEKVSLLEISIRRDKRDLEELEQLLELAKNEASEMEKKVESLKFELETVKEEKTQALNNEKIASSTLQTILEEKNKLVSELDTSRDEEEKSKKALESLASALHEVSSEARDAKEKLLSIQVEHENYESQIEDLKLVLKATNEKYESLLDDAKQDIDDLNHSVEQSKREYENCKAEWEEKELQLIDSVKKSDEKNFSMENEIIRLVNLLKMAEKEASLTREEEDHWKSSCKEAESEVVYLKEIIGESKSESMKLKECLIDKENEFKNILHENEELRKREEASFAKIEELSKLLEEALSKKQVEENGELTDSEKDYDMLPSVVEFSEQNGTGDAKPKVDSPVNENHSVIKASEMEKPNEKIKDEDSKEVDLKMWESCKIEEKDFSPEEEQEQESFEDKLDTKTEGGDSYEQSTNGISENLENGGSSPTKQSSSQKKKKPLLHKFGNLLKKKSSSANQK</sequence>
<feature type="compositionally biased region" description="Polar residues" evidence="4">
    <location>
        <begin position="34"/>
        <end position="50"/>
    </location>
</feature>
<dbReference type="InterPro" id="IPR008545">
    <property type="entry name" value="Web"/>
</dbReference>
<dbReference type="PANTHER" id="PTHR23160:SF20">
    <property type="entry name" value="OS02G0439200 PROTEIN"/>
    <property type="match status" value="1"/>
</dbReference>
<dbReference type="Pfam" id="PF05701">
    <property type="entry name" value="WEMBL"/>
    <property type="match status" value="1"/>
</dbReference>
<dbReference type="Proteomes" id="UP001291926">
    <property type="component" value="Unassembled WGS sequence"/>
</dbReference>
<protein>
    <recommendedName>
        <fullName evidence="7">WEB family protein</fullName>
    </recommendedName>
</protein>
<feature type="region of interest" description="Disordered" evidence="4">
    <location>
        <begin position="1"/>
        <end position="85"/>
    </location>
</feature>
<proteinExistence type="inferred from homology"/>
<comment type="caution">
    <text evidence="5">The sequence shown here is derived from an EMBL/GenBank/DDBJ whole genome shotgun (WGS) entry which is preliminary data.</text>
</comment>
<dbReference type="PANTHER" id="PTHR23160">
    <property type="entry name" value="SYNAPTONEMAL COMPLEX PROTEIN-RELATED"/>
    <property type="match status" value="1"/>
</dbReference>